<dbReference type="Gene3D" id="3.40.50.720">
    <property type="entry name" value="NAD(P)-binding Rossmann-like Domain"/>
    <property type="match status" value="1"/>
</dbReference>
<dbReference type="Gene3D" id="3.90.180.10">
    <property type="entry name" value="Medium-chain alcohol dehydrogenases, catalytic domain"/>
    <property type="match status" value="1"/>
</dbReference>
<dbReference type="RefSeq" id="WP_049683908.1">
    <property type="nucleotide sequence ID" value="NZ_LFZW01000002.1"/>
</dbReference>
<comment type="caution">
    <text evidence="6">The sequence shown here is derived from an EMBL/GenBank/DDBJ whole genome shotgun (WGS) entry which is preliminary data.</text>
</comment>
<organism evidence="6 7">
    <name type="scientific">Peribacillus loiseleuriae</name>
    <dbReference type="NCBI Taxonomy" id="1679170"/>
    <lineage>
        <taxon>Bacteria</taxon>
        <taxon>Bacillati</taxon>
        <taxon>Bacillota</taxon>
        <taxon>Bacilli</taxon>
        <taxon>Bacillales</taxon>
        <taxon>Bacillaceae</taxon>
        <taxon>Peribacillus</taxon>
    </lineage>
</organism>
<reference evidence="7" key="1">
    <citation type="submission" date="2015-07" db="EMBL/GenBank/DDBJ databases">
        <title>Genome sequencing project for genomic taxonomy and phylogenomics of Bacillus-like bacteria.</title>
        <authorList>
            <person name="Liu B."/>
            <person name="Wang J."/>
            <person name="Zhu Y."/>
            <person name="Liu G."/>
            <person name="Chen Q."/>
            <person name="Chen Z."/>
            <person name="Lan J."/>
            <person name="Che J."/>
            <person name="Ge C."/>
            <person name="Shi H."/>
            <person name="Pan Z."/>
            <person name="Liu X."/>
        </authorList>
    </citation>
    <scope>NUCLEOTIDE SEQUENCE [LARGE SCALE GENOMIC DNA]</scope>
    <source>
        <strain evidence="7">FJAT-27997</strain>
    </source>
</reference>
<feature type="domain" description="Enoyl reductase (ER)" evidence="5">
    <location>
        <begin position="10"/>
        <end position="339"/>
    </location>
</feature>
<dbReference type="InterPro" id="IPR050129">
    <property type="entry name" value="Zn_alcohol_dh"/>
</dbReference>
<dbReference type="SUPFAM" id="SSF51735">
    <property type="entry name" value="NAD(P)-binding Rossmann-fold domains"/>
    <property type="match status" value="1"/>
</dbReference>
<keyword evidence="2 4" id="KW-0862">Zinc</keyword>
<gene>
    <name evidence="6" type="ORF">AC625_23780</name>
</gene>
<comment type="cofactor">
    <cofactor evidence="4">
        <name>Zn(2+)</name>
        <dbReference type="ChEBI" id="CHEBI:29105"/>
    </cofactor>
</comment>
<dbReference type="STRING" id="1679170.AC625_23780"/>
<dbReference type="InterPro" id="IPR013154">
    <property type="entry name" value="ADH-like_N"/>
</dbReference>
<evidence type="ECO:0000259" key="5">
    <source>
        <dbReference type="SMART" id="SM00829"/>
    </source>
</evidence>
<evidence type="ECO:0000256" key="3">
    <source>
        <dbReference type="ARBA" id="ARBA00023002"/>
    </source>
</evidence>
<dbReference type="InterPro" id="IPR011032">
    <property type="entry name" value="GroES-like_sf"/>
</dbReference>
<dbReference type="PATRIC" id="fig|1679170.3.peg.5326"/>
<evidence type="ECO:0000313" key="7">
    <source>
        <dbReference type="Proteomes" id="UP000037146"/>
    </source>
</evidence>
<accession>A0A0K9G8W9</accession>
<dbReference type="SMART" id="SM00829">
    <property type="entry name" value="PKS_ER"/>
    <property type="match status" value="1"/>
</dbReference>
<dbReference type="Proteomes" id="UP000037146">
    <property type="component" value="Unassembled WGS sequence"/>
</dbReference>
<dbReference type="AlphaFoldDB" id="A0A0K9G8W9"/>
<dbReference type="PROSITE" id="PS00059">
    <property type="entry name" value="ADH_ZINC"/>
    <property type="match status" value="1"/>
</dbReference>
<dbReference type="OrthoDB" id="9770238at2"/>
<evidence type="ECO:0000313" key="6">
    <source>
        <dbReference type="EMBL" id="KMY42687.1"/>
    </source>
</evidence>
<dbReference type="GO" id="GO:0016491">
    <property type="term" value="F:oxidoreductase activity"/>
    <property type="evidence" value="ECO:0007669"/>
    <property type="project" value="UniProtKB-KW"/>
</dbReference>
<dbReference type="CDD" id="cd08258">
    <property type="entry name" value="Zn_ADH4"/>
    <property type="match status" value="1"/>
</dbReference>
<dbReference type="PANTHER" id="PTHR43401">
    <property type="entry name" value="L-THREONINE 3-DEHYDROGENASE"/>
    <property type="match status" value="1"/>
</dbReference>
<dbReference type="InterPro" id="IPR013149">
    <property type="entry name" value="ADH-like_C"/>
</dbReference>
<dbReference type="SUPFAM" id="SSF50129">
    <property type="entry name" value="GroES-like"/>
    <property type="match status" value="1"/>
</dbReference>
<dbReference type="Pfam" id="PF00107">
    <property type="entry name" value="ADH_zinc_N"/>
    <property type="match status" value="1"/>
</dbReference>
<sequence>MKALLKTKKGINGVELLEIEEPQVKSHELKVKIHATGICGTDMHIIHDEYSCNYPVVMGHEYSGTVMEVGNKVTDYQVGDRVVSLTAAVKCEDCVYCRSGLYMLCEERLSIGSGVNGAFAECMVIPEKIAFKIPNNVTLDEAVLTEPLACMVRCVIERGTVKAGDYVLVSGPGTIGLLTMQVAKANGGNVIVIGTSQDKERLKLASELGAFATIVIDEEDVHEKISKLTSNLGVDVAFECAGVGPSAYNCLKLLKKTGLYVQVGLYGKKVEFDMDLALTKEINITNGFASEPTSWERALRLLEMKQVNVAPLISTKLPLDDWKKAIEMVDNKDAFKVLFVPNGEIDA</sequence>
<dbReference type="PANTHER" id="PTHR43401:SF2">
    <property type="entry name" value="L-THREONINE 3-DEHYDROGENASE"/>
    <property type="match status" value="1"/>
</dbReference>
<dbReference type="InterPro" id="IPR002328">
    <property type="entry name" value="ADH_Zn_CS"/>
</dbReference>
<keyword evidence="3" id="KW-0560">Oxidoreductase</keyword>
<evidence type="ECO:0000256" key="2">
    <source>
        <dbReference type="ARBA" id="ARBA00022833"/>
    </source>
</evidence>
<protein>
    <recommendedName>
        <fullName evidence="5">Enoyl reductase (ER) domain-containing protein</fullName>
    </recommendedName>
</protein>
<dbReference type="InterPro" id="IPR020843">
    <property type="entry name" value="ER"/>
</dbReference>
<comment type="similarity">
    <text evidence="4">Belongs to the zinc-containing alcohol dehydrogenase family.</text>
</comment>
<keyword evidence="7" id="KW-1185">Reference proteome</keyword>
<proteinExistence type="inferred from homology"/>
<dbReference type="EMBL" id="LFZW01000002">
    <property type="protein sequence ID" value="KMY42687.1"/>
    <property type="molecule type" value="Genomic_DNA"/>
</dbReference>
<dbReference type="Pfam" id="PF08240">
    <property type="entry name" value="ADH_N"/>
    <property type="match status" value="1"/>
</dbReference>
<evidence type="ECO:0000256" key="1">
    <source>
        <dbReference type="ARBA" id="ARBA00022723"/>
    </source>
</evidence>
<dbReference type="InterPro" id="IPR036291">
    <property type="entry name" value="NAD(P)-bd_dom_sf"/>
</dbReference>
<name>A0A0K9G8W9_9BACI</name>
<dbReference type="GO" id="GO:0008270">
    <property type="term" value="F:zinc ion binding"/>
    <property type="evidence" value="ECO:0007669"/>
    <property type="project" value="InterPro"/>
</dbReference>
<keyword evidence="1 4" id="KW-0479">Metal-binding</keyword>
<evidence type="ECO:0000256" key="4">
    <source>
        <dbReference type="RuleBase" id="RU361277"/>
    </source>
</evidence>